<gene>
    <name evidence="13" type="ORF">LZZ85_13520</name>
</gene>
<dbReference type="InterPro" id="IPR039426">
    <property type="entry name" value="TonB-dep_rcpt-like"/>
</dbReference>
<dbReference type="Gene3D" id="2.60.40.1120">
    <property type="entry name" value="Carboxypeptidase-like, regulatory domain"/>
    <property type="match status" value="1"/>
</dbReference>
<dbReference type="InterPro" id="IPR012910">
    <property type="entry name" value="Plug_dom"/>
</dbReference>
<keyword evidence="4 8" id="KW-0812">Transmembrane</keyword>
<dbReference type="InterPro" id="IPR036942">
    <property type="entry name" value="Beta-barrel_TonB_sf"/>
</dbReference>
<comment type="caution">
    <text evidence="13">The sequence shown here is derived from an EMBL/GenBank/DDBJ whole genome shotgun (WGS) entry which is preliminary data.</text>
</comment>
<dbReference type="Pfam" id="PF00593">
    <property type="entry name" value="TonB_dep_Rec_b-barrel"/>
    <property type="match status" value="1"/>
</dbReference>
<evidence type="ECO:0000256" key="2">
    <source>
        <dbReference type="ARBA" id="ARBA00022448"/>
    </source>
</evidence>
<keyword evidence="5 9" id="KW-0798">TonB box</keyword>
<evidence type="ECO:0000256" key="5">
    <source>
        <dbReference type="ARBA" id="ARBA00023077"/>
    </source>
</evidence>
<dbReference type="SUPFAM" id="SSF56935">
    <property type="entry name" value="Porins"/>
    <property type="match status" value="1"/>
</dbReference>
<protein>
    <submittedName>
        <fullName evidence="13">TonB-dependent receptor</fullName>
    </submittedName>
</protein>
<keyword evidence="14" id="KW-1185">Reference proteome</keyword>
<dbReference type="RefSeq" id="WP_237872555.1">
    <property type="nucleotide sequence ID" value="NZ_JAKLTR010000008.1"/>
</dbReference>
<keyword evidence="13" id="KW-0675">Receptor</keyword>
<feature type="domain" description="TonB-dependent receptor plug" evidence="12">
    <location>
        <begin position="123"/>
        <end position="230"/>
    </location>
</feature>
<keyword evidence="10" id="KW-0732">Signal</keyword>
<evidence type="ECO:0000256" key="4">
    <source>
        <dbReference type="ARBA" id="ARBA00022692"/>
    </source>
</evidence>
<dbReference type="InterPro" id="IPR023997">
    <property type="entry name" value="TonB-dep_OMP_SusC/RagA_CS"/>
</dbReference>
<evidence type="ECO:0000256" key="3">
    <source>
        <dbReference type="ARBA" id="ARBA00022452"/>
    </source>
</evidence>
<dbReference type="Pfam" id="PF13715">
    <property type="entry name" value="CarbopepD_reg_2"/>
    <property type="match status" value="1"/>
</dbReference>
<sequence>MICLKRLSFLSVFYLLCLSATAQNPANPFAFRGTIRDASLKPLEGVTVTKKGTNNTVQSKADGSFNITSKDSALTLVFSFVGKIPQELALTSPRADISVIMADSSVSMEDVVVIAYGKTSKKLVSNSVVTLTAKDVEDLPVASPAEAMVGQVAGANISTPSGEPGQNPYIRIRGLGSIGAGNNPLFVVDGYPLNNNDNFYNINSADIQSIQILKDAAACAIYGSRGGNGIVLVTTKRGAIGKTKFSANVYGGISNVSKTIKLLDKDQYMDYTLEAYKNSGLTPPAGITDPSALANTDWQDEIFRTGYQSNYQISASGGTENAKFYITGNYFKQTGVVDNTGFDRILLRANYEAKLSKKLRFSLTLAPNFSRTDTKPIQGNFNNSTISNGGQANIGAVVTTALLMPPIIPVFTDNGNYGQPLTLFGNAVNVGGLYNPIATLDLYRDKSNSFKGMMISNLEYEIIRNLTFKTTLGGEMLSDRRNFYVPATLANGSAPTANLNNPILAGINAQQRNSTTYNWVWENTLNYSRTLFGEHRIDALAGYGAQRNTTENSSVSGQASSYTNTDVEYVTGAGNILGTAGYSANALVSVFGRLNYSFKDRYIVSASVRSDGSSRFGSDNRYATFPSVSVAWRVADEKFMKKFEQISELKLRASYGITGNNNIGDYNWQAYGAAANYIFGPNAGNRVYGFVPNSVAIKNLTWETNKQTDLALELGLLRNRIYLVVEAYERNTTNLLLNRNVPALVGFANRVLNNVGKVRNRGLDIQLQTTNINQKDFKWTTNANIFWMNNKVIALTSASDQILFDPVFGYTSAIRVVPGMPMGTFFGYKQVGVYMNENDVANSAVWAAGGSRPGDIKYEDVNDDKKIDAADIQPLGNPFPKFSYGLQNSFTYKKFTFSFSIQGSYGGKILNGTDRYVYNFYGRVNARENALNRWRSEDEPGDGMTPRVLNGAQSWLNAFSTYQLFDASFLRIRNVQVRYTLPSPFVKKMGLSYASVYVMAQNLHTFSSYFGYNPEANLYGNSTNPTYGVDQGAYPLNRTITLGANISF</sequence>
<evidence type="ECO:0000313" key="13">
    <source>
        <dbReference type="EMBL" id="MCG2615313.1"/>
    </source>
</evidence>
<evidence type="ECO:0000259" key="12">
    <source>
        <dbReference type="Pfam" id="PF07715"/>
    </source>
</evidence>
<evidence type="ECO:0000256" key="10">
    <source>
        <dbReference type="SAM" id="SignalP"/>
    </source>
</evidence>
<dbReference type="Proteomes" id="UP001165367">
    <property type="component" value="Unassembled WGS sequence"/>
</dbReference>
<evidence type="ECO:0000259" key="11">
    <source>
        <dbReference type="Pfam" id="PF00593"/>
    </source>
</evidence>
<dbReference type="PROSITE" id="PS52016">
    <property type="entry name" value="TONB_DEPENDENT_REC_3"/>
    <property type="match status" value="1"/>
</dbReference>
<feature type="signal peptide" evidence="10">
    <location>
        <begin position="1"/>
        <end position="22"/>
    </location>
</feature>
<keyword evidence="6 8" id="KW-0472">Membrane</keyword>
<comment type="subcellular location">
    <subcellularLocation>
        <location evidence="1 8">Cell outer membrane</location>
        <topology evidence="1 8">Multi-pass membrane protein</topology>
    </subcellularLocation>
</comment>
<evidence type="ECO:0000256" key="1">
    <source>
        <dbReference type="ARBA" id="ARBA00004571"/>
    </source>
</evidence>
<evidence type="ECO:0000256" key="7">
    <source>
        <dbReference type="ARBA" id="ARBA00023237"/>
    </source>
</evidence>
<dbReference type="InterPro" id="IPR000531">
    <property type="entry name" value="Beta-barrel_TonB"/>
</dbReference>
<dbReference type="Gene3D" id="2.170.130.10">
    <property type="entry name" value="TonB-dependent receptor, plug domain"/>
    <property type="match status" value="1"/>
</dbReference>
<organism evidence="13 14">
    <name type="scientific">Terrimonas ginsenosidimutans</name>
    <dbReference type="NCBI Taxonomy" id="2908004"/>
    <lineage>
        <taxon>Bacteria</taxon>
        <taxon>Pseudomonadati</taxon>
        <taxon>Bacteroidota</taxon>
        <taxon>Chitinophagia</taxon>
        <taxon>Chitinophagales</taxon>
        <taxon>Chitinophagaceae</taxon>
        <taxon>Terrimonas</taxon>
    </lineage>
</organism>
<name>A0ABS9KSP1_9BACT</name>
<reference evidence="13" key="1">
    <citation type="submission" date="2022-01" db="EMBL/GenBank/DDBJ databases">
        <authorList>
            <person name="Jo J.-H."/>
            <person name="Im W.-T."/>
        </authorList>
    </citation>
    <scope>NUCLEOTIDE SEQUENCE</scope>
    <source>
        <strain evidence="13">NA20</strain>
    </source>
</reference>
<evidence type="ECO:0000256" key="6">
    <source>
        <dbReference type="ARBA" id="ARBA00023136"/>
    </source>
</evidence>
<keyword evidence="2 8" id="KW-0813">Transport</keyword>
<dbReference type="Gene3D" id="2.40.170.20">
    <property type="entry name" value="TonB-dependent receptor, beta-barrel domain"/>
    <property type="match status" value="1"/>
</dbReference>
<dbReference type="InterPro" id="IPR037066">
    <property type="entry name" value="Plug_dom_sf"/>
</dbReference>
<feature type="chain" id="PRO_5045523136" evidence="10">
    <location>
        <begin position="23"/>
        <end position="1048"/>
    </location>
</feature>
<evidence type="ECO:0000313" key="14">
    <source>
        <dbReference type="Proteomes" id="UP001165367"/>
    </source>
</evidence>
<feature type="domain" description="TonB-dependent receptor-like beta-barrel" evidence="11">
    <location>
        <begin position="412"/>
        <end position="1002"/>
    </location>
</feature>
<dbReference type="Pfam" id="PF07715">
    <property type="entry name" value="Plug"/>
    <property type="match status" value="1"/>
</dbReference>
<dbReference type="NCBIfam" id="TIGR04056">
    <property type="entry name" value="OMP_RagA_SusC"/>
    <property type="match status" value="1"/>
</dbReference>
<keyword evidence="3 8" id="KW-1134">Transmembrane beta strand</keyword>
<dbReference type="InterPro" id="IPR008969">
    <property type="entry name" value="CarboxyPept-like_regulatory"/>
</dbReference>
<proteinExistence type="inferred from homology"/>
<comment type="similarity">
    <text evidence="8 9">Belongs to the TonB-dependent receptor family.</text>
</comment>
<keyword evidence="7 8" id="KW-0998">Cell outer membrane</keyword>
<dbReference type="EMBL" id="JAKLTR010000008">
    <property type="protein sequence ID" value="MCG2615313.1"/>
    <property type="molecule type" value="Genomic_DNA"/>
</dbReference>
<accession>A0ABS9KSP1</accession>
<dbReference type="SUPFAM" id="SSF49464">
    <property type="entry name" value="Carboxypeptidase regulatory domain-like"/>
    <property type="match status" value="1"/>
</dbReference>
<evidence type="ECO:0000256" key="9">
    <source>
        <dbReference type="RuleBase" id="RU003357"/>
    </source>
</evidence>
<dbReference type="InterPro" id="IPR023996">
    <property type="entry name" value="TonB-dep_OMP_SusC/RagA"/>
</dbReference>
<dbReference type="NCBIfam" id="TIGR04057">
    <property type="entry name" value="SusC_RagA_signa"/>
    <property type="match status" value="1"/>
</dbReference>
<evidence type="ECO:0000256" key="8">
    <source>
        <dbReference type="PROSITE-ProRule" id="PRU01360"/>
    </source>
</evidence>